<feature type="transmembrane region" description="Helical" evidence="1">
    <location>
        <begin position="123"/>
        <end position="143"/>
    </location>
</feature>
<keyword evidence="3" id="KW-1185">Reference proteome</keyword>
<feature type="transmembrane region" description="Helical" evidence="1">
    <location>
        <begin position="45"/>
        <end position="66"/>
    </location>
</feature>
<feature type="transmembrane region" description="Helical" evidence="1">
    <location>
        <begin position="204"/>
        <end position="226"/>
    </location>
</feature>
<proteinExistence type="predicted"/>
<gene>
    <name evidence="2" type="ORF">ACFQ2V_20815</name>
</gene>
<dbReference type="InterPro" id="IPR009781">
    <property type="entry name" value="DUF1345"/>
</dbReference>
<keyword evidence="1" id="KW-0812">Transmembrane</keyword>
<feature type="transmembrane region" description="Helical" evidence="1">
    <location>
        <begin position="87"/>
        <end position="111"/>
    </location>
</feature>
<organism evidence="2 3">
    <name type="scientific">Terrabacter terrigena</name>
    <dbReference type="NCBI Taxonomy" id="574718"/>
    <lineage>
        <taxon>Bacteria</taxon>
        <taxon>Bacillati</taxon>
        <taxon>Actinomycetota</taxon>
        <taxon>Actinomycetes</taxon>
        <taxon>Micrococcales</taxon>
        <taxon>Intrasporangiaceae</taxon>
        <taxon>Terrabacter</taxon>
    </lineage>
</organism>
<keyword evidence="1" id="KW-1133">Transmembrane helix</keyword>
<dbReference type="Pfam" id="PF07077">
    <property type="entry name" value="DUF1345"/>
    <property type="match status" value="1"/>
</dbReference>
<evidence type="ECO:0000313" key="3">
    <source>
        <dbReference type="Proteomes" id="UP001597046"/>
    </source>
</evidence>
<keyword evidence="1" id="KW-0472">Membrane</keyword>
<evidence type="ECO:0000313" key="2">
    <source>
        <dbReference type="EMBL" id="MFD1056756.1"/>
    </source>
</evidence>
<reference evidence="3" key="1">
    <citation type="journal article" date="2019" name="Int. J. Syst. Evol. Microbiol.">
        <title>The Global Catalogue of Microorganisms (GCM) 10K type strain sequencing project: providing services to taxonomists for standard genome sequencing and annotation.</title>
        <authorList>
            <consortium name="The Broad Institute Genomics Platform"/>
            <consortium name="The Broad Institute Genome Sequencing Center for Infectious Disease"/>
            <person name="Wu L."/>
            <person name="Ma J."/>
        </authorList>
    </citation>
    <scope>NUCLEOTIDE SEQUENCE [LARGE SCALE GENOMIC DNA]</scope>
    <source>
        <strain evidence="3">CCUG 57508</strain>
    </source>
</reference>
<sequence length="227" mass="23349">MPTIRRRLAIAVVVGALVGTLVPLAGLGATGSAGGGAGGGPGRGFLVHALAGFVVGGLTFALPMLLHVLGHDAPATREKVQGRDGDAAWYDLVVILVGLASLTGVGVLLVGGHERGGEAVVDALVGVGAVAVGWLCVHTVYVLRYARVYYASPRPPIDFNQDEDPTFSDFAYFSFNLGMAYQVSDTDLCSSDIRRVVLGHTMLAYLYGTIVIASTINLVVGLGGALG</sequence>
<dbReference type="EMBL" id="JBHTKH010000025">
    <property type="protein sequence ID" value="MFD1056756.1"/>
    <property type="molecule type" value="Genomic_DNA"/>
</dbReference>
<comment type="caution">
    <text evidence="2">The sequence shown here is derived from an EMBL/GenBank/DDBJ whole genome shotgun (WGS) entry which is preliminary data.</text>
</comment>
<name>A0ABW3N1M9_9MICO</name>
<protein>
    <submittedName>
        <fullName evidence="2">DUF1345 domain-containing protein</fullName>
    </submittedName>
</protein>
<accession>A0ABW3N1M9</accession>
<evidence type="ECO:0000256" key="1">
    <source>
        <dbReference type="SAM" id="Phobius"/>
    </source>
</evidence>
<dbReference type="Proteomes" id="UP001597046">
    <property type="component" value="Unassembled WGS sequence"/>
</dbReference>
<dbReference type="RefSeq" id="WP_386054877.1">
    <property type="nucleotide sequence ID" value="NZ_JBHTKH010000025.1"/>
</dbReference>